<sequence>MNFKDIVRGFRATGLYPYNSDATPDEAYAPSALTDRHIGVDNVMTENDRSLQKAGPNSMNLRSASQRPASDSSDYVKTFLKSEKFIESVNKKVNNTKQQRKKRTDDEQPYAKTNKKTTAKEEECFKKSRQVKRNEKKAIKYLGNKTIKQKINDFSQIDATDKWYCHACNSKKKNSKTCNSTQDAKDGPTKNV</sequence>
<accession>A0A8S3XY23</accession>
<protein>
    <submittedName>
        <fullName evidence="2">(apollo) hypothetical protein</fullName>
    </submittedName>
</protein>
<name>A0A8S3XY23_PARAO</name>
<feature type="compositionally biased region" description="Polar residues" evidence="1">
    <location>
        <begin position="55"/>
        <end position="73"/>
    </location>
</feature>
<reference evidence="2" key="1">
    <citation type="submission" date="2021-04" db="EMBL/GenBank/DDBJ databases">
        <authorList>
            <person name="Tunstrom K."/>
        </authorList>
    </citation>
    <scope>NUCLEOTIDE SEQUENCE</scope>
</reference>
<organism evidence="2 3">
    <name type="scientific">Parnassius apollo</name>
    <name type="common">Apollo butterfly</name>
    <name type="synonym">Papilio apollo</name>
    <dbReference type="NCBI Taxonomy" id="110799"/>
    <lineage>
        <taxon>Eukaryota</taxon>
        <taxon>Metazoa</taxon>
        <taxon>Ecdysozoa</taxon>
        <taxon>Arthropoda</taxon>
        <taxon>Hexapoda</taxon>
        <taxon>Insecta</taxon>
        <taxon>Pterygota</taxon>
        <taxon>Neoptera</taxon>
        <taxon>Endopterygota</taxon>
        <taxon>Lepidoptera</taxon>
        <taxon>Glossata</taxon>
        <taxon>Ditrysia</taxon>
        <taxon>Papilionoidea</taxon>
        <taxon>Papilionidae</taxon>
        <taxon>Parnassiinae</taxon>
        <taxon>Parnassini</taxon>
        <taxon>Parnassius</taxon>
        <taxon>Parnassius</taxon>
    </lineage>
</organism>
<evidence type="ECO:0000313" key="3">
    <source>
        <dbReference type="Proteomes" id="UP000691718"/>
    </source>
</evidence>
<dbReference type="EMBL" id="CAJQZP010001427">
    <property type="protein sequence ID" value="CAG5045541.1"/>
    <property type="molecule type" value="Genomic_DNA"/>
</dbReference>
<gene>
    <name evidence="2" type="ORF">PAPOLLO_LOCUS23325</name>
</gene>
<dbReference type="AlphaFoldDB" id="A0A8S3XY23"/>
<feature type="region of interest" description="Disordered" evidence="1">
    <location>
        <begin position="171"/>
        <end position="192"/>
    </location>
</feature>
<comment type="caution">
    <text evidence="2">The sequence shown here is derived from an EMBL/GenBank/DDBJ whole genome shotgun (WGS) entry which is preliminary data.</text>
</comment>
<evidence type="ECO:0000256" key="1">
    <source>
        <dbReference type="SAM" id="MobiDB-lite"/>
    </source>
</evidence>
<evidence type="ECO:0000313" key="2">
    <source>
        <dbReference type="EMBL" id="CAG5045541.1"/>
    </source>
</evidence>
<feature type="region of interest" description="Disordered" evidence="1">
    <location>
        <begin position="50"/>
        <end position="73"/>
    </location>
</feature>
<keyword evidence="3" id="KW-1185">Reference proteome</keyword>
<dbReference type="Proteomes" id="UP000691718">
    <property type="component" value="Unassembled WGS sequence"/>
</dbReference>
<feature type="region of interest" description="Disordered" evidence="1">
    <location>
        <begin position="92"/>
        <end position="121"/>
    </location>
</feature>
<proteinExistence type="predicted"/>
<feature type="compositionally biased region" description="Basic and acidic residues" evidence="1">
    <location>
        <begin position="183"/>
        <end position="192"/>
    </location>
</feature>